<proteinExistence type="predicted"/>
<dbReference type="InterPro" id="IPR036861">
    <property type="entry name" value="Endochitinase-like_sf"/>
</dbReference>
<dbReference type="AlphaFoldDB" id="A0A8H7AUW9"/>
<dbReference type="PANTHER" id="PTHR42029">
    <property type="entry name" value="AN04G07800"/>
    <property type="match status" value="1"/>
</dbReference>
<gene>
    <name evidence="4" type="ORF">GT037_010950</name>
</gene>
<feature type="region of interest" description="Disordered" evidence="2">
    <location>
        <begin position="1"/>
        <end position="21"/>
    </location>
</feature>
<feature type="compositionally biased region" description="Low complexity" evidence="2">
    <location>
        <begin position="296"/>
        <end position="318"/>
    </location>
</feature>
<feature type="region of interest" description="Disordered" evidence="2">
    <location>
        <begin position="290"/>
        <end position="318"/>
    </location>
</feature>
<reference evidence="4" key="2">
    <citation type="submission" date="2020-08" db="EMBL/GenBank/DDBJ databases">
        <title>Draft Genome Sequence of Cumin Blight Pathogen Alternaria burnsii.</title>
        <authorList>
            <person name="Feng Z."/>
        </authorList>
    </citation>
    <scope>NUCLEOTIDE SEQUENCE</scope>
    <source>
        <strain evidence="4">CBS107.38</strain>
    </source>
</reference>
<organism evidence="4 5">
    <name type="scientific">Alternaria burnsii</name>
    <dbReference type="NCBI Taxonomy" id="1187904"/>
    <lineage>
        <taxon>Eukaryota</taxon>
        <taxon>Fungi</taxon>
        <taxon>Dikarya</taxon>
        <taxon>Ascomycota</taxon>
        <taxon>Pezizomycotina</taxon>
        <taxon>Dothideomycetes</taxon>
        <taxon>Pleosporomycetidae</taxon>
        <taxon>Pleosporales</taxon>
        <taxon>Pleosporineae</taxon>
        <taxon>Pleosporaceae</taxon>
        <taxon>Alternaria</taxon>
        <taxon>Alternaria sect. Alternaria</taxon>
    </lineage>
</organism>
<dbReference type="EMBL" id="JAAABM010000026">
    <property type="protein sequence ID" value="KAF7670986.1"/>
    <property type="molecule type" value="Genomic_DNA"/>
</dbReference>
<dbReference type="Pfam" id="PF24870">
    <property type="entry name" value="DUF7735"/>
    <property type="match status" value="1"/>
</dbReference>
<dbReference type="Proteomes" id="UP000596902">
    <property type="component" value="Unassembled WGS sequence"/>
</dbReference>
<comment type="caution">
    <text evidence="4">The sequence shown here is derived from an EMBL/GenBank/DDBJ whole genome shotgun (WGS) entry which is preliminary data.</text>
</comment>
<name>A0A8H7AUW9_9PLEO</name>
<feature type="domain" description="DUF7735" evidence="3">
    <location>
        <begin position="155"/>
        <end position="289"/>
    </location>
</feature>
<evidence type="ECO:0000313" key="5">
    <source>
        <dbReference type="Proteomes" id="UP000596902"/>
    </source>
</evidence>
<evidence type="ECO:0000313" key="4">
    <source>
        <dbReference type="EMBL" id="KAF7670986.1"/>
    </source>
</evidence>
<reference evidence="4" key="1">
    <citation type="submission" date="2020-01" db="EMBL/GenBank/DDBJ databases">
        <authorList>
            <person name="Feng Z.H.Z."/>
        </authorList>
    </citation>
    <scope>NUCLEOTIDE SEQUENCE</scope>
    <source>
        <strain evidence="4">CBS107.38</strain>
    </source>
</reference>
<protein>
    <recommendedName>
        <fullName evidence="3">DUF7735 domain-containing protein</fullName>
    </recommendedName>
</protein>
<dbReference type="RefSeq" id="XP_038781368.1">
    <property type="nucleotide sequence ID" value="XM_038935997.1"/>
</dbReference>
<dbReference type="SUPFAM" id="SSF57016">
    <property type="entry name" value="Plant lectins/antimicrobial peptides"/>
    <property type="match status" value="1"/>
</dbReference>
<evidence type="ECO:0000259" key="3">
    <source>
        <dbReference type="Pfam" id="PF24870"/>
    </source>
</evidence>
<evidence type="ECO:0000256" key="2">
    <source>
        <dbReference type="SAM" id="MobiDB-lite"/>
    </source>
</evidence>
<feature type="non-terminal residue" evidence="4">
    <location>
        <position position="1"/>
    </location>
</feature>
<keyword evidence="5" id="KW-1185">Reference proteome</keyword>
<dbReference type="InterPro" id="IPR056637">
    <property type="entry name" value="DUF7735"/>
</dbReference>
<evidence type="ECO:0000256" key="1">
    <source>
        <dbReference type="ARBA" id="ARBA00022669"/>
    </source>
</evidence>
<sequence>MDGEDLREATEPDPDEAKIPSHIVGLTPQSTRGLTFLLDTELGVMYWRECMREAKVEIPEVEDDPYDWVDDGLIPEDQVEWRAGSGIWEIGDFFEMLKANLKTLNFVPFRPDMVQAACSSLPLFLSHFNMQPSLFLLAAEAARVVALASSEISILLPTTTPSGPQDSWECALSAYTPFFNPPLPTGAVKSALDSYGDELIADCTGLECPYPDATRWCGITTAAPTAVLPAYTSYASSASAWWVNHSSSALELAEECPHYWYKALTKKPTAGTWLNLTIANAECLGKAPEDDASSIGTSSIQPSLTSSPQSSSALVSSPTSTTSSSAGIALSPNANRCASGSVYGWCGSSSGHCDGGCQTAYGMCNAQANALT</sequence>
<dbReference type="GO" id="GO:0008061">
    <property type="term" value="F:chitin binding"/>
    <property type="evidence" value="ECO:0007669"/>
    <property type="project" value="UniProtKB-KW"/>
</dbReference>
<dbReference type="Gene3D" id="3.30.60.10">
    <property type="entry name" value="Endochitinase-like"/>
    <property type="match status" value="1"/>
</dbReference>
<dbReference type="PANTHER" id="PTHR42029:SF3">
    <property type="entry name" value="AN04G07800"/>
    <property type="match status" value="1"/>
</dbReference>
<dbReference type="GeneID" id="62209175"/>
<accession>A0A8H7AUW9</accession>
<feature type="compositionally biased region" description="Basic and acidic residues" evidence="2">
    <location>
        <begin position="1"/>
        <end position="19"/>
    </location>
</feature>
<keyword evidence="1" id="KW-0147">Chitin-binding</keyword>